<keyword evidence="1" id="KW-0472">Membrane</keyword>
<dbReference type="RefSeq" id="WP_058021853.1">
    <property type="nucleotide sequence ID" value="NZ_CP013189.1"/>
</dbReference>
<dbReference type="Proteomes" id="UP000065641">
    <property type="component" value="Chromosome"/>
</dbReference>
<sequence length="292" mass="33975">MLKLKPAHDLIDNFNKKRLVYTCVFGDYDRVLKPLNKLKNTDYFIITDNSEMTVNGWQTLLVDSRKFKTPKAANLYYRALIHKVLSGYDTSIYIDGNIKILNGIHEFLIPFENSGCTLGLYPHESRSTVEEEVDACISSGKVLNANDLIDEYQGYLQRGFPDKSGLIETGVIFKNHVTDSLDEPMEVWWQCFSQRSTRDQISLPYVLWKTNPSVYLFDQSYRKYKATFLISPHKHDRRYSELYKLLRPRSRDGVLWFLIYAPFACFHVLFKHANVIRSKVVHRLNGIKVSKG</sequence>
<evidence type="ECO:0000256" key="1">
    <source>
        <dbReference type="SAM" id="Phobius"/>
    </source>
</evidence>
<keyword evidence="4" id="KW-1185">Reference proteome</keyword>
<reference evidence="3 4" key="1">
    <citation type="submission" date="2015-11" db="EMBL/GenBank/DDBJ databases">
        <authorList>
            <person name="Zhang Y."/>
            <person name="Guo Z."/>
        </authorList>
    </citation>
    <scope>NUCLEOTIDE SEQUENCE [LARGE SCALE GENOMIC DNA]</scope>
    <source>
        <strain evidence="3 4">KCTC 32221</strain>
    </source>
</reference>
<feature type="domain" description="TOD1/MUCI70 glycosyltransferase-like" evidence="2">
    <location>
        <begin position="49"/>
        <end position="217"/>
    </location>
</feature>
<keyword evidence="1" id="KW-1133">Transmembrane helix</keyword>
<dbReference type="InterPro" id="IPR048354">
    <property type="entry name" value="TOD1_MUCI70_glycTrfase_dom"/>
</dbReference>
<dbReference type="OrthoDB" id="396512at2"/>
<dbReference type="Pfam" id="PF04765">
    <property type="entry name" value="TOD1_MUCI70"/>
    <property type="match status" value="1"/>
</dbReference>
<protein>
    <recommendedName>
        <fullName evidence="2">TOD1/MUCI70 glycosyltransferase-like domain-containing protein</fullName>
    </recommendedName>
</protein>
<name>A0A0S2KDL9_9GAMM</name>
<dbReference type="STRING" id="1249552.PS2015_1761"/>
<proteinExistence type="predicted"/>
<accession>A0A0S2KDL9</accession>
<evidence type="ECO:0000313" key="3">
    <source>
        <dbReference type="EMBL" id="ALO46411.1"/>
    </source>
</evidence>
<evidence type="ECO:0000259" key="2">
    <source>
        <dbReference type="Pfam" id="PF04765"/>
    </source>
</evidence>
<dbReference type="AlphaFoldDB" id="A0A0S2KDL9"/>
<gene>
    <name evidence="3" type="ORF">PS2015_1761</name>
</gene>
<keyword evidence="1" id="KW-0812">Transmembrane</keyword>
<feature type="transmembrane region" description="Helical" evidence="1">
    <location>
        <begin position="253"/>
        <end position="270"/>
    </location>
</feature>
<evidence type="ECO:0000313" key="4">
    <source>
        <dbReference type="Proteomes" id="UP000065641"/>
    </source>
</evidence>
<dbReference type="KEGG" id="pspi:PS2015_1761"/>
<organism evidence="3 4">
    <name type="scientific">Pseudohongiella spirulinae</name>
    <dbReference type="NCBI Taxonomy" id="1249552"/>
    <lineage>
        <taxon>Bacteria</taxon>
        <taxon>Pseudomonadati</taxon>
        <taxon>Pseudomonadota</taxon>
        <taxon>Gammaproteobacteria</taxon>
        <taxon>Pseudomonadales</taxon>
        <taxon>Pseudohongiellaceae</taxon>
        <taxon>Pseudohongiella</taxon>
    </lineage>
</organism>
<dbReference type="EMBL" id="CP013189">
    <property type="protein sequence ID" value="ALO46411.1"/>
    <property type="molecule type" value="Genomic_DNA"/>
</dbReference>